<feature type="compositionally biased region" description="Polar residues" evidence="1">
    <location>
        <begin position="256"/>
        <end position="273"/>
    </location>
</feature>
<feature type="region of interest" description="Disordered" evidence="1">
    <location>
        <begin position="500"/>
        <end position="531"/>
    </location>
</feature>
<feature type="compositionally biased region" description="Polar residues" evidence="1">
    <location>
        <begin position="116"/>
        <end position="131"/>
    </location>
</feature>
<organism evidence="3 4">
    <name type="scientific">Terfezia boudieri ATCC MYA-4762</name>
    <dbReference type="NCBI Taxonomy" id="1051890"/>
    <lineage>
        <taxon>Eukaryota</taxon>
        <taxon>Fungi</taxon>
        <taxon>Dikarya</taxon>
        <taxon>Ascomycota</taxon>
        <taxon>Pezizomycotina</taxon>
        <taxon>Pezizomycetes</taxon>
        <taxon>Pezizales</taxon>
        <taxon>Pezizaceae</taxon>
        <taxon>Terfezia</taxon>
    </lineage>
</organism>
<feature type="domain" description="HNH nuclease" evidence="2">
    <location>
        <begin position="293"/>
        <end position="387"/>
    </location>
</feature>
<dbReference type="AlphaFoldDB" id="A0A3N4LEU7"/>
<evidence type="ECO:0000313" key="4">
    <source>
        <dbReference type="Proteomes" id="UP000267821"/>
    </source>
</evidence>
<feature type="region of interest" description="Disordered" evidence="1">
    <location>
        <begin position="251"/>
        <end position="273"/>
    </location>
</feature>
<name>A0A3N4LEU7_9PEZI</name>
<accession>A0A3N4LEU7</accession>
<feature type="compositionally biased region" description="Basic and acidic residues" evidence="1">
    <location>
        <begin position="559"/>
        <end position="568"/>
    </location>
</feature>
<dbReference type="Proteomes" id="UP000267821">
    <property type="component" value="Unassembled WGS sequence"/>
</dbReference>
<proteinExistence type="predicted"/>
<keyword evidence="4" id="KW-1185">Reference proteome</keyword>
<dbReference type="InterPro" id="IPR003615">
    <property type="entry name" value="HNH_nuc"/>
</dbReference>
<feature type="region of interest" description="Disordered" evidence="1">
    <location>
        <begin position="559"/>
        <end position="596"/>
    </location>
</feature>
<evidence type="ECO:0000256" key="1">
    <source>
        <dbReference type="SAM" id="MobiDB-lite"/>
    </source>
</evidence>
<dbReference type="EMBL" id="ML121579">
    <property type="protein sequence ID" value="RPB19999.1"/>
    <property type="molecule type" value="Genomic_DNA"/>
</dbReference>
<feature type="region of interest" description="Disordered" evidence="1">
    <location>
        <begin position="110"/>
        <end position="137"/>
    </location>
</feature>
<dbReference type="OrthoDB" id="5416097at2759"/>
<gene>
    <name evidence="3" type="ORF">L211DRAFT_870921</name>
</gene>
<dbReference type="Pfam" id="PF13391">
    <property type="entry name" value="HNH_2"/>
    <property type="match status" value="1"/>
</dbReference>
<protein>
    <recommendedName>
        <fullName evidence="2">HNH nuclease domain-containing protein</fullName>
    </recommendedName>
</protein>
<sequence length="596" mass="66693">MDDACKTMQEIQSQGIHEYRPLGHQSHAYQQWHHGKYTGVQECHKYSIDIVQNLGPFRRSRHSGDVDGGCSPGHHLAATTKHFRWWHLPVEIQTMSLPSMAPLNRPGPVRHLPQRLPTSTPYNRQPAPSTNIHRHSNNNYPRLLPPPVPNANLCASYPLTLLSRITAVLRGTNEFDIPSEVNLSFIALCNYNLVHLVGQDEMDKIHARLETTPRDEIVKLARTVQLGISDFLARGGVRQYQDHPTISSAAGPLAQGSGSVNSAGSLPQGSGSVITPRSQTLVARTLERDSSACIITGEKSRFNEVAHIFPYSIGRECAAVSLSSTKPNLHTFLQLFAGEKITTKLEAYLLNPITSKTGTIWSNINRLENMMTLSPMLSRMWDACAVTLTPVGDPLSTLIDGGVLEGYDVLFELLPRHKRDKYLDLSEVGGDSAGVRMLESEDEDINDAIFYDRRRGRRLVSGMVIRLETRDARKRPLPHPDLLRLHGAIARVVRCAGASGERNSEMEFEEEQEEDKGWGRNEVIGAPRSEDEEESLVAPWVIKGKKGCQMGFAMRRFIEDKEEPEWKERNKKYTTPRGRGWSTTDPGKEDKDGTTY</sequence>
<dbReference type="InParanoid" id="A0A3N4LEU7"/>
<reference evidence="3 4" key="1">
    <citation type="journal article" date="2018" name="Nat. Ecol. Evol.">
        <title>Pezizomycetes genomes reveal the molecular basis of ectomycorrhizal truffle lifestyle.</title>
        <authorList>
            <person name="Murat C."/>
            <person name="Payen T."/>
            <person name="Noel B."/>
            <person name="Kuo A."/>
            <person name="Morin E."/>
            <person name="Chen J."/>
            <person name="Kohler A."/>
            <person name="Krizsan K."/>
            <person name="Balestrini R."/>
            <person name="Da Silva C."/>
            <person name="Montanini B."/>
            <person name="Hainaut M."/>
            <person name="Levati E."/>
            <person name="Barry K.W."/>
            <person name="Belfiori B."/>
            <person name="Cichocki N."/>
            <person name="Clum A."/>
            <person name="Dockter R.B."/>
            <person name="Fauchery L."/>
            <person name="Guy J."/>
            <person name="Iotti M."/>
            <person name="Le Tacon F."/>
            <person name="Lindquist E.A."/>
            <person name="Lipzen A."/>
            <person name="Malagnac F."/>
            <person name="Mello A."/>
            <person name="Molinier V."/>
            <person name="Miyauchi S."/>
            <person name="Poulain J."/>
            <person name="Riccioni C."/>
            <person name="Rubini A."/>
            <person name="Sitrit Y."/>
            <person name="Splivallo R."/>
            <person name="Traeger S."/>
            <person name="Wang M."/>
            <person name="Zifcakova L."/>
            <person name="Wipf D."/>
            <person name="Zambonelli A."/>
            <person name="Paolocci F."/>
            <person name="Nowrousian M."/>
            <person name="Ottonello S."/>
            <person name="Baldrian P."/>
            <person name="Spatafora J.W."/>
            <person name="Henrissat B."/>
            <person name="Nagy L.G."/>
            <person name="Aury J.M."/>
            <person name="Wincker P."/>
            <person name="Grigoriev I.V."/>
            <person name="Bonfante P."/>
            <person name="Martin F.M."/>
        </authorList>
    </citation>
    <scope>NUCLEOTIDE SEQUENCE [LARGE SCALE GENOMIC DNA]</scope>
    <source>
        <strain evidence="3 4">ATCC MYA-4762</strain>
    </source>
</reference>
<evidence type="ECO:0000313" key="3">
    <source>
        <dbReference type="EMBL" id="RPB19999.1"/>
    </source>
</evidence>
<evidence type="ECO:0000259" key="2">
    <source>
        <dbReference type="Pfam" id="PF13391"/>
    </source>
</evidence>
<feature type="compositionally biased region" description="Basic and acidic residues" evidence="1">
    <location>
        <begin position="586"/>
        <end position="596"/>
    </location>
</feature>